<keyword evidence="3" id="KW-0808">Transferase</keyword>
<accession>A0A510V431</accession>
<name>A0A510V431_9CELL</name>
<reference evidence="6 7" key="1">
    <citation type="submission" date="2019-07" db="EMBL/GenBank/DDBJ databases">
        <title>Whole genome shotgun sequence of Cellulomonas xylanilytica NBRC 101102.</title>
        <authorList>
            <person name="Hosoyama A."/>
            <person name="Uohara A."/>
            <person name="Ohji S."/>
            <person name="Ichikawa N."/>
        </authorList>
    </citation>
    <scope>NUCLEOTIDE SEQUENCE [LARGE SCALE GENOMIC DNA]</scope>
    <source>
        <strain evidence="6 7">NBRC 101102</strain>
    </source>
</reference>
<evidence type="ECO:0000256" key="2">
    <source>
        <dbReference type="ARBA" id="ARBA00022676"/>
    </source>
</evidence>
<dbReference type="PANTHER" id="PTHR45947:SF3">
    <property type="entry name" value="SULFOQUINOVOSYL TRANSFERASE SQD2"/>
    <property type="match status" value="1"/>
</dbReference>
<dbReference type="InterPro" id="IPR001296">
    <property type="entry name" value="Glyco_trans_1"/>
</dbReference>
<feature type="domain" description="Glycosyltransferase subfamily 4-like N-terminal" evidence="5">
    <location>
        <begin position="64"/>
        <end position="217"/>
    </location>
</feature>
<proteinExistence type="predicted"/>
<dbReference type="Pfam" id="PF00534">
    <property type="entry name" value="Glycos_transf_1"/>
    <property type="match status" value="1"/>
</dbReference>
<gene>
    <name evidence="6" type="ORF">CXY01_21540</name>
</gene>
<dbReference type="AlphaFoldDB" id="A0A510V431"/>
<keyword evidence="7" id="KW-1185">Reference proteome</keyword>
<dbReference type="InterPro" id="IPR050194">
    <property type="entry name" value="Glycosyltransferase_grp1"/>
</dbReference>
<evidence type="ECO:0000259" key="4">
    <source>
        <dbReference type="Pfam" id="PF00534"/>
    </source>
</evidence>
<comment type="caution">
    <text evidence="6">The sequence shown here is derived from an EMBL/GenBank/DDBJ whole genome shotgun (WGS) entry which is preliminary data.</text>
</comment>
<dbReference type="GO" id="GO:1901137">
    <property type="term" value="P:carbohydrate derivative biosynthetic process"/>
    <property type="evidence" value="ECO:0007669"/>
    <property type="project" value="UniProtKB-ARBA"/>
</dbReference>
<organism evidence="6 7">
    <name type="scientific">Cellulomonas xylanilytica</name>
    <dbReference type="NCBI Taxonomy" id="233583"/>
    <lineage>
        <taxon>Bacteria</taxon>
        <taxon>Bacillati</taxon>
        <taxon>Actinomycetota</taxon>
        <taxon>Actinomycetes</taxon>
        <taxon>Micrococcales</taxon>
        <taxon>Cellulomonadaceae</taxon>
        <taxon>Cellulomonas</taxon>
    </lineage>
</organism>
<dbReference type="Proteomes" id="UP000321118">
    <property type="component" value="Unassembled WGS sequence"/>
</dbReference>
<evidence type="ECO:0000256" key="1">
    <source>
        <dbReference type="ARBA" id="ARBA00021292"/>
    </source>
</evidence>
<dbReference type="Pfam" id="PF13439">
    <property type="entry name" value="Glyco_transf_4"/>
    <property type="match status" value="1"/>
</dbReference>
<dbReference type="SUPFAM" id="SSF53756">
    <property type="entry name" value="UDP-Glycosyltransferase/glycogen phosphorylase"/>
    <property type="match status" value="1"/>
</dbReference>
<evidence type="ECO:0000256" key="3">
    <source>
        <dbReference type="ARBA" id="ARBA00022679"/>
    </source>
</evidence>
<dbReference type="InterPro" id="IPR028098">
    <property type="entry name" value="Glyco_trans_4-like_N"/>
</dbReference>
<protein>
    <recommendedName>
        <fullName evidence="1">D-inositol 3-phosphate glycosyltransferase</fullName>
    </recommendedName>
</protein>
<dbReference type="OrthoDB" id="506201at2"/>
<dbReference type="Gene3D" id="3.40.50.2000">
    <property type="entry name" value="Glycogen Phosphorylase B"/>
    <property type="match status" value="2"/>
</dbReference>
<evidence type="ECO:0000313" key="6">
    <source>
        <dbReference type="EMBL" id="GEK21634.1"/>
    </source>
</evidence>
<feature type="domain" description="Glycosyl transferase family 1" evidence="4">
    <location>
        <begin position="228"/>
        <end position="394"/>
    </location>
</feature>
<evidence type="ECO:0000259" key="5">
    <source>
        <dbReference type="Pfam" id="PF13439"/>
    </source>
</evidence>
<dbReference type="GO" id="GO:0016757">
    <property type="term" value="F:glycosyltransferase activity"/>
    <property type="evidence" value="ECO:0007669"/>
    <property type="project" value="UniProtKB-KW"/>
</dbReference>
<dbReference type="RefSeq" id="WP_146927428.1">
    <property type="nucleotide sequence ID" value="NZ_BJUB01000006.1"/>
</dbReference>
<dbReference type="EMBL" id="BJUB01000006">
    <property type="protein sequence ID" value="GEK21634.1"/>
    <property type="molecule type" value="Genomic_DNA"/>
</dbReference>
<sequence>MAQPEDGRTQRPCVLVLASTFPASDDDPVPGFVRDQVRALASEFPELDVCVLAPHDRRSRTRSLTRHAGYDEVRFHYALPRRAEVLAGRGIMPALRGNPWLYLVVPMLFAGELVATLRLTRRRRPSVIYAHWFTPQAVVAAWVSRLTGVPFVFTTHASDVDVWRRVPLAGPLVVRPTLRRARAVSAVSTRTLARLRHFDPAGRVGPPVHVIPMGTDLPDRPQDARARKEARTSLGIGDELVLLFVGRLVEKKGLRHLLDALRLVSDDLGPWRLVVAGDGPLREELVGHARALGLADRVTFAGYASGRHKERCFRAADALVVPSVVASDGDVEGLPVVLIEGLSYGLPCVATRQSGADDVLDDGRTGLLVDERDAEQLGAALVRVARMGDDERDQLAGRAIELAQDFAWDRLARRHHAALLAPFVAPARERS</sequence>
<keyword evidence="2" id="KW-0328">Glycosyltransferase</keyword>
<dbReference type="PANTHER" id="PTHR45947">
    <property type="entry name" value="SULFOQUINOVOSYL TRANSFERASE SQD2"/>
    <property type="match status" value="1"/>
</dbReference>
<evidence type="ECO:0000313" key="7">
    <source>
        <dbReference type="Proteomes" id="UP000321118"/>
    </source>
</evidence>